<keyword evidence="3 7" id="KW-0812">Transmembrane</keyword>
<accession>A0A8S1HLI1</accession>
<evidence type="ECO:0000256" key="5">
    <source>
        <dbReference type="ARBA" id="ARBA00022989"/>
    </source>
</evidence>
<proteinExistence type="inferred from homology"/>
<dbReference type="EMBL" id="CAJGYM010000093">
    <property type="protein sequence ID" value="CAD6197413.1"/>
    <property type="molecule type" value="Genomic_DNA"/>
</dbReference>
<comment type="subcellular location">
    <subcellularLocation>
        <location evidence="1">Membrane</location>
        <topology evidence="1">Single-pass type II membrane protein</topology>
    </subcellularLocation>
</comment>
<organism evidence="8 9">
    <name type="scientific">Caenorhabditis auriculariae</name>
    <dbReference type="NCBI Taxonomy" id="2777116"/>
    <lineage>
        <taxon>Eukaryota</taxon>
        <taxon>Metazoa</taxon>
        <taxon>Ecdysozoa</taxon>
        <taxon>Nematoda</taxon>
        <taxon>Chromadorea</taxon>
        <taxon>Rhabditida</taxon>
        <taxon>Rhabditina</taxon>
        <taxon>Rhabditomorpha</taxon>
        <taxon>Rhabditoidea</taxon>
        <taxon>Rhabditidae</taxon>
        <taxon>Peloderinae</taxon>
        <taxon>Caenorhabditis</taxon>
    </lineage>
</organism>
<dbReference type="InterPro" id="IPR026050">
    <property type="entry name" value="C1GALT1/C1GALT1_chp1"/>
</dbReference>
<evidence type="ECO:0000256" key="3">
    <source>
        <dbReference type="ARBA" id="ARBA00022692"/>
    </source>
</evidence>
<name>A0A8S1HLI1_9PELO</name>
<gene>
    <name evidence="8" type="ORF">CAUJ_LOCUS13322</name>
</gene>
<evidence type="ECO:0000256" key="1">
    <source>
        <dbReference type="ARBA" id="ARBA00004606"/>
    </source>
</evidence>
<dbReference type="OrthoDB" id="414175at2759"/>
<evidence type="ECO:0000256" key="4">
    <source>
        <dbReference type="ARBA" id="ARBA00022968"/>
    </source>
</evidence>
<dbReference type="PANTHER" id="PTHR23033">
    <property type="entry name" value="BETA1,3-GALACTOSYLTRANSFERASE"/>
    <property type="match status" value="1"/>
</dbReference>
<keyword evidence="5 7" id="KW-1133">Transmembrane helix</keyword>
<comment type="caution">
    <text evidence="8">The sequence shown here is derived from an EMBL/GenBank/DDBJ whole genome shotgun (WGS) entry which is preliminary data.</text>
</comment>
<evidence type="ECO:0000256" key="6">
    <source>
        <dbReference type="ARBA" id="ARBA00023136"/>
    </source>
</evidence>
<protein>
    <submittedName>
        <fullName evidence="8">Uncharacterized protein</fullName>
    </submittedName>
</protein>
<dbReference type="GO" id="GO:0016263">
    <property type="term" value="F:glycoprotein-N-acetylgalactosamine 3-beta-galactosyltransferase activity"/>
    <property type="evidence" value="ECO:0007669"/>
    <property type="project" value="TreeGrafter"/>
</dbReference>
<dbReference type="GO" id="GO:0016020">
    <property type="term" value="C:membrane"/>
    <property type="evidence" value="ECO:0007669"/>
    <property type="project" value="UniProtKB-SubCell"/>
</dbReference>
<feature type="transmembrane region" description="Helical" evidence="7">
    <location>
        <begin position="29"/>
        <end position="49"/>
    </location>
</feature>
<keyword evidence="4" id="KW-0735">Signal-anchor</keyword>
<evidence type="ECO:0000313" key="8">
    <source>
        <dbReference type="EMBL" id="CAD6197413.1"/>
    </source>
</evidence>
<evidence type="ECO:0000313" key="9">
    <source>
        <dbReference type="Proteomes" id="UP000835052"/>
    </source>
</evidence>
<keyword evidence="6 7" id="KW-0472">Membrane</keyword>
<dbReference type="AlphaFoldDB" id="A0A8S1HLI1"/>
<evidence type="ECO:0000256" key="2">
    <source>
        <dbReference type="ARBA" id="ARBA00006462"/>
    </source>
</evidence>
<reference evidence="8" key="1">
    <citation type="submission" date="2020-10" db="EMBL/GenBank/DDBJ databases">
        <authorList>
            <person name="Kikuchi T."/>
        </authorList>
    </citation>
    <scope>NUCLEOTIDE SEQUENCE</scope>
    <source>
        <strain evidence="8">NKZ352</strain>
    </source>
</reference>
<evidence type="ECO:0000256" key="7">
    <source>
        <dbReference type="SAM" id="Phobius"/>
    </source>
</evidence>
<comment type="similarity">
    <text evidence="2">Belongs to the glycosyltransferase 31 family. Beta3-Gal-T subfamily.</text>
</comment>
<dbReference type="PANTHER" id="PTHR23033:SF8">
    <property type="entry name" value="HEXOSYLTRANSFERASE"/>
    <property type="match status" value="1"/>
</dbReference>
<keyword evidence="9" id="KW-1185">Reference proteome</keyword>
<sequence>MRMHDNFITGMRTFFSHIFHHRRKTLREVVIPTLFGVTLGVFFGFLLTIESGDDVIDAMRIIKSEEAESNRNFGLRCVIIIHPQSAKPTNIVQAMRDGFTKECNETLFFTTDEALFKQLNHLHPIVYIDSFSNEFFWNFYQKVMEFSSADPMQWTYIGDEQTYLMVANLRKTLRKFNSRENILLGRITTSKSFLAYLFPLLSFEKVLVQSGIVVSSGALDKLVSCRLFWLPRSTESALYMCGKYEGLEMIDPVDEEGMHMLNDKPPSQLIAKEKSFFSSLVSSNSTCCSDSAITFGQTSVNEMRVIEYGIHFRVFGKAGYSVVDKPSTTSTISTTTTETTISQIDTKMSIVASSSVGHHNYPLPKRVEPVLRGRN</sequence>
<dbReference type="Gene3D" id="3.90.550.50">
    <property type="match status" value="1"/>
</dbReference>
<dbReference type="Proteomes" id="UP000835052">
    <property type="component" value="Unassembled WGS sequence"/>
</dbReference>